<dbReference type="PRINTS" id="PR00819">
    <property type="entry name" value="CBXCFQXSUPER"/>
</dbReference>
<dbReference type="SUPFAM" id="SSF52540">
    <property type="entry name" value="P-loop containing nucleoside triphosphate hydrolases"/>
    <property type="match status" value="1"/>
</dbReference>
<dbReference type="InterPro" id="IPR003593">
    <property type="entry name" value="AAA+_ATPase"/>
</dbReference>
<evidence type="ECO:0000259" key="4">
    <source>
        <dbReference type="SMART" id="SM00382"/>
    </source>
</evidence>
<dbReference type="EMBL" id="MN740154">
    <property type="protein sequence ID" value="QHT90513.1"/>
    <property type="molecule type" value="Genomic_DNA"/>
</dbReference>
<dbReference type="Gene3D" id="3.40.50.300">
    <property type="entry name" value="P-loop containing nucleotide triphosphate hydrolases"/>
    <property type="match status" value="1"/>
</dbReference>
<evidence type="ECO:0000256" key="1">
    <source>
        <dbReference type="ARBA" id="ARBA00010378"/>
    </source>
</evidence>
<dbReference type="PANTHER" id="PTHR43392:SF2">
    <property type="entry name" value="AAA-TYPE ATPASE FAMILY PROTEIN _ ANKYRIN REPEAT FAMILY PROTEIN"/>
    <property type="match status" value="1"/>
</dbReference>
<feature type="domain" description="AAA+ ATPase" evidence="4">
    <location>
        <begin position="180"/>
        <end position="329"/>
    </location>
</feature>
<keyword evidence="3" id="KW-0067">ATP-binding</keyword>
<dbReference type="InterPro" id="IPR003959">
    <property type="entry name" value="ATPase_AAA_core"/>
</dbReference>
<dbReference type="GO" id="GO:0005524">
    <property type="term" value="F:ATP binding"/>
    <property type="evidence" value="ECO:0007669"/>
    <property type="project" value="UniProtKB-KW"/>
</dbReference>
<dbReference type="InterPro" id="IPR050773">
    <property type="entry name" value="CbxX/CfxQ_RuBisCO_ESX"/>
</dbReference>
<accession>A0A6C0IG84</accession>
<dbReference type="PANTHER" id="PTHR43392">
    <property type="entry name" value="AAA-TYPE ATPASE FAMILY PROTEIN / ANKYRIN REPEAT FAMILY PROTEIN"/>
    <property type="match status" value="1"/>
</dbReference>
<dbReference type="SMART" id="SM00382">
    <property type="entry name" value="AAA"/>
    <property type="match status" value="1"/>
</dbReference>
<name>A0A6C0IG84_9ZZZZ</name>
<comment type="similarity">
    <text evidence="1">Belongs to the CbxX/CfxQ family.</text>
</comment>
<keyword evidence="2" id="KW-0547">Nucleotide-binding</keyword>
<dbReference type="Pfam" id="PF00004">
    <property type="entry name" value="AAA"/>
    <property type="match status" value="1"/>
</dbReference>
<evidence type="ECO:0000256" key="3">
    <source>
        <dbReference type="ARBA" id="ARBA00022840"/>
    </source>
</evidence>
<dbReference type="InterPro" id="IPR000641">
    <property type="entry name" value="CbxX/CfxQ"/>
</dbReference>
<evidence type="ECO:0000256" key="2">
    <source>
        <dbReference type="ARBA" id="ARBA00022741"/>
    </source>
</evidence>
<evidence type="ECO:0000313" key="5">
    <source>
        <dbReference type="EMBL" id="QHT90513.1"/>
    </source>
</evidence>
<protein>
    <recommendedName>
        <fullName evidence="4">AAA+ ATPase domain-containing protein</fullName>
    </recommendedName>
</protein>
<reference evidence="5" key="1">
    <citation type="journal article" date="2020" name="Nature">
        <title>Giant virus diversity and host interactions through global metagenomics.</title>
        <authorList>
            <person name="Schulz F."/>
            <person name="Roux S."/>
            <person name="Paez-Espino D."/>
            <person name="Jungbluth S."/>
            <person name="Walsh D.A."/>
            <person name="Denef V.J."/>
            <person name="McMahon K.D."/>
            <person name="Konstantinidis K.T."/>
            <person name="Eloe-Fadrosh E.A."/>
            <person name="Kyrpides N.C."/>
            <person name="Woyke T."/>
        </authorList>
    </citation>
    <scope>NUCLEOTIDE SEQUENCE</scope>
    <source>
        <strain evidence="5">GVMAG-M-3300023184-68</strain>
    </source>
</reference>
<dbReference type="AlphaFoldDB" id="A0A6C0IG84"/>
<proteinExistence type="inferred from homology"/>
<organism evidence="5">
    <name type="scientific">viral metagenome</name>
    <dbReference type="NCBI Taxonomy" id="1070528"/>
    <lineage>
        <taxon>unclassified sequences</taxon>
        <taxon>metagenomes</taxon>
        <taxon>organismal metagenomes</taxon>
    </lineage>
</organism>
<sequence>MSNNYQHSSSISMDQYYLDYVHYMNNAIELNPDFAEQYYIELAYWANFHVNCFVQSTEMVNNQPRTVASIPYRHPTNVKPNTEYEFKVEDSKTTNEIVIKPKTKIVIDNEIHTLRDLLDILEKHPYSPDIEANIDLLSLNNIRDELGEIDAMIGLKTFKETLLDQLMYFIQDLHINREHDFKHMVIYGPPGTGKTQIANLVGRMYSKLGILKNGTFKKVTRTDLVAGYLGQTSIKTAKVIQDSLGGCLFIDEVYSLGTGGNVSTENGGGESGGDSFSKECIDTLCEALSNYKEDLMVIIAGYEKDINESFFKMNQGLPSRFIWRFHVDEYTHDELMQIFIQKVKHNGWFINEDQDQYRSLQQWFVTNHKHFPYFGRDMELLFTYTKISHGRRIFGKPPELRKHLTQEDLDNGLKIYMKNANNKDNENKHKLSESCLGMYL</sequence>
<dbReference type="GO" id="GO:0016887">
    <property type="term" value="F:ATP hydrolysis activity"/>
    <property type="evidence" value="ECO:0007669"/>
    <property type="project" value="InterPro"/>
</dbReference>
<dbReference type="InterPro" id="IPR027417">
    <property type="entry name" value="P-loop_NTPase"/>
</dbReference>